<reference evidence="2 4" key="1">
    <citation type="submission" date="2017-05" db="EMBL/GenBank/DDBJ databases">
        <authorList>
            <person name="Song R."/>
            <person name="Chenine A.L."/>
            <person name="Ruprecht R.M."/>
        </authorList>
    </citation>
    <scope>NUCLEOTIDE SEQUENCE [LARGE SCALE GENOMIC DNA]</scope>
    <source>
        <strain evidence="2">PD5205</strain>
    </source>
</reference>
<proteinExistence type="predicted"/>
<evidence type="ECO:0000313" key="3">
    <source>
        <dbReference type="Proteomes" id="UP000195877"/>
    </source>
</evidence>
<keyword evidence="3" id="KW-1185">Reference proteome</keyword>
<accession>A0A1Y6H960</accession>
<gene>
    <name evidence="2" type="ORF">PD5205_02427</name>
    <name evidence="1" type="ORF">PD885_02464</name>
</gene>
<protein>
    <submittedName>
        <fullName evidence="2">FAD dependent oxidoreductase</fullName>
    </submittedName>
</protein>
<dbReference type="EMBL" id="LT853885">
    <property type="protein sequence ID" value="SMR03718.1"/>
    <property type="molecule type" value="Genomic_DNA"/>
</dbReference>
<dbReference type="Proteomes" id="UP000195877">
    <property type="component" value="Chromosome 1"/>
</dbReference>
<dbReference type="Proteomes" id="UP000195953">
    <property type="component" value="Chromosome 1"/>
</dbReference>
<reference evidence="1 3" key="2">
    <citation type="submission" date="2017-05" db="EMBL/GenBank/DDBJ databases">
        <authorList>
            <person name="Blom J."/>
        </authorList>
    </citation>
    <scope>NUCLEOTIDE SEQUENCE [LARGE SCALE GENOMIC DNA]</scope>
    <source>
        <strain evidence="1">PD885</strain>
    </source>
</reference>
<organism evidence="2 4">
    <name type="scientific">Xanthomonas fragariae</name>
    <dbReference type="NCBI Taxonomy" id="48664"/>
    <lineage>
        <taxon>Bacteria</taxon>
        <taxon>Pseudomonadati</taxon>
        <taxon>Pseudomonadota</taxon>
        <taxon>Gammaproteobacteria</taxon>
        <taxon>Lysobacterales</taxon>
        <taxon>Lysobacteraceae</taxon>
        <taxon>Xanthomonas</taxon>
    </lineage>
</organism>
<dbReference type="EMBL" id="LT853882">
    <property type="protein sequence ID" value="SMQ99696.1"/>
    <property type="molecule type" value="Genomic_DNA"/>
</dbReference>
<dbReference type="AlphaFoldDB" id="A0A1Y6H960"/>
<name>A0A1Y6H960_9XANT</name>
<evidence type="ECO:0000313" key="4">
    <source>
        <dbReference type="Proteomes" id="UP000195953"/>
    </source>
</evidence>
<evidence type="ECO:0000313" key="1">
    <source>
        <dbReference type="EMBL" id="SMQ99696.1"/>
    </source>
</evidence>
<evidence type="ECO:0000313" key="2">
    <source>
        <dbReference type="EMBL" id="SMR03718.1"/>
    </source>
</evidence>
<sequence length="88" mass="10054">MIEQRDIGWSRTSASTALLQYEIDTPMIELARQRGMPHAGSALAYGACAQAILDAQILCNTLGRHDFKCRVRACARHLKSWRRLRRNR</sequence>